<dbReference type="SUPFAM" id="SSF55469">
    <property type="entry name" value="FMN-dependent nitroreductase-like"/>
    <property type="match status" value="2"/>
</dbReference>
<dbReference type="NCBIfam" id="NF047509">
    <property type="entry name" value="Rv3131_FMN_oxido"/>
    <property type="match status" value="1"/>
</dbReference>
<proteinExistence type="predicted"/>
<dbReference type="PANTHER" id="PTHR23026">
    <property type="entry name" value="NADPH NITROREDUCTASE"/>
    <property type="match status" value="1"/>
</dbReference>
<comment type="caution">
    <text evidence="2">The sequence shown here is derived from an EMBL/GenBank/DDBJ whole genome shotgun (WGS) entry which is preliminary data.</text>
</comment>
<keyword evidence="3" id="KW-1185">Reference proteome</keyword>
<name>A0A7W7T5H7_9PSEU</name>
<evidence type="ECO:0000256" key="1">
    <source>
        <dbReference type="SAM" id="MobiDB-lite"/>
    </source>
</evidence>
<dbReference type="InterPro" id="IPR050627">
    <property type="entry name" value="Nitroreductase/BluB"/>
</dbReference>
<dbReference type="AlphaFoldDB" id="A0A7W7T5H7"/>
<evidence type="ECO:0000313" key="2">
    <source>
        <dbReference type="EMBL" id="MBB4965655.1"/>
    </source>
</evidence>
<dbReference type="GO" id="GO:0016491">
    <property type="term" value="F:oxidoreductase activity"/>
    <property type="evidence" value="ECO:0007669"/>
    <property type="project" value="InterPro"/>
</dbReference>
<gene>
    <name evidence="2" type="ORF">F4559_003014</name>
</gene>
<dbReference type="RefSeq" id="WP_184669270.1">
    <property type="nucleotide sequence ID" value="NZ_BAABAI010000029.1"/>
</dbReference>
<dbReference type="EMBL" id="JACHJS010000001">
    <property type="protein sequence ID" value="MBB4965655.1"/>
    <property type="molecule type" value="Genomic_DNA"/>
</dbReference>
<reference evidence="2 3" key="1">
    <citation type="submission" date="2020-08" db="EMBL/GenBank/DDBJ databases">
        <title>Sequencing the genomes of 1000 actinobacteria strains.</title>
        <authorList>
            <person name="Klenk H.-P."/>
        </authorList>
    </citation>
    <scope>NUCLEOTIDE SEQUENCE [LARGE SCALE GENOMIC DNA]</scope>
    <source>
        <strain evidence="2 3">DSM 45084</strain>
    </source>
</reference>
<dbReference type="InterPro" id="IPR000415">
    <property type="entry name" value="Nitroreductase-like"/>
</dbReference>
<dbReference type="PANTHER" id="PTHR23026:SF123">
    <property type="entry name" value="NAD(P)H NITROREDUCTASE RV3131-RELATED"/>
    <property type="match status" value="1"/>
</dbReference>
<accession>A0A7W7T5H7</accession>
<sequence length="331" mass="35592">MDRDQPDDDTMKAAIALACRAPSVHNTQPWRWLLGDRTVHLYADVDRHVPATDPTGTDLLLGCGAALHHLRIALAALGWAAIVHRLPDPARPDHLAAVEFVRREPTASDVALAAAIPRRRTDRRRYSSWTVPPAVLAQLGDRAADEGAIAHAVVEPEERFELAAALGFAAALQDADPAYRWEVRTWSGRHADLDGVPAANAPVGVPVHGDLRLREFPGGELRDVPAGDWEEDGASLLVLGTSSTDALSTLRAGEAMSAVLLEATAAGLATCPLSQALEVDETRDRVRRRVLHDTLCPQIVVRVGWPAFNADPLPPTPRRPPSEVTGGLEPA</sequence>
<dbReference type="Gene3D" id="3.40.109.10">
    <property type="entry name" value="NADH Oxidase"/>
    <property type="match status" value="2"/>
</dbReference>
<protein>
    <submittedName>
        <fullName evidence="2">Nitroreductase</fullName>
    </submittedName>
</protein>
<dbReference type="Proteomes" id="UP000542674">
    <property type="component" value="Unassembled WGS sequence"/>
</dbReference>
<organism evidence="2 3">
    <name type="scientific">Saccharothrix violaceirubra</name>
    <dbReference type="NCBI Taxonomy" id="413306"/>
    <lineage>
        <taxon>Bacteria</taxon>
        <taxon>Bacillati</taxon>
        <taxon>Actinomycetota</taxon>
        <taxon>Actinomycetes</taxon>
        <taxon>Pseudonocardiales</taxon>
        <taxon>Pseudonocardiaceae</taxon>
        <taxon>Saccharothrix</taxon>
    </lineage>
</organism>
<feature type="region of interest" description="Disordered" evidence="1">
    <location>
        <begin position="310"/>
        <end position="331"/>
    </location>
</feature>
<evidence type="ECO:0000313" key="3">
    <source>
        <dbReference type="Proteomes" id="UP000542674"/>
    </source>
</evidence>